<feature type="signal peptide" evidence="1">
    <location>
        <begin position="1"/>
        <end position="23"/>
    </location>
</feature>
<dbReference type="Pfam" id="PF06776">
    <property type="entry name" value="IalB"/>
    <property type="match status" value="1"/>
</dbReference>
<organism evidence="2 3">
    <name type="scientific">Maliponia aquimaris</name>
    <dbReference type="NCBI Taxonomy" id="1673631"/>
    <lineage>
        <taxon>Bacteria</taxon>
        <taxon>Pseudomonadati</taxon>
        <taxon>Pseudomonadota</taxon>
        <taxon>Alphaproteobacteria</taxon>
        <taxon>Rhodobacterales</taxon>
        <taxon>Paracoccaceae</taxon>
        <taxon>Maliponia</taxon>
    </lineage>
</organism>
<feature type="chain" id="PRO_5012850760" description="Invasion associated locus B (IalB) protein" evidence="1">
    <location>
        <begin position="24"/>
        <end position="175"/>
    </location>
</feature>
<evidence type="ECO:0008006" key="4">
    <source>
        <dbReference type="Google" id="ProtNLM"/>
    </source>
</evidence>
<keyword evidence="1" id="KW-0732">Signal</keyword>
<reference evidence="2 3" key="1">
    <citation type="submission" date="2017-05" db="EMBL/GenBank/DDBJ databases">
        <authorList>
            <person name="Song R."/>
            <person name="Chenine A.L."/>
            <person name="Ruprecht R.M."/>
        </authorList>
    </citation>
    <scope>NUCLEOTIDE SEQUENCE [LARGE SCALE GENOMIC DNA]</scope>
    <source>
        <strain evidence="2 3">CECT 8898</strain>
    </source>
</reference>
<accession>A0A238JSV5</accession>
<dbReference type="EMBL" id="FXYF01000001">
    <property type="protein sequence ID" value="SMX33264.1"/>
    <property type="molecule type" value="Genomic_DNA"/>
</dbReference>
<sequence>MMSCLGRGLGALALVLGASVAGAQDSSTARVDAMTDWSVFEEASPRECWAVTTYKESVNTKDGRVVAVTRGEILLMVFYRPEAGVMGQLAFTGGYPFAKGSTVKVAIGDTEFDLYTEGEWAWPATPQDDVKLINAMKRGADAVLTAVSSRGTQTKDTFSLLGFTAAIEDAEKRCS</sequence>
<name>A0A238JSV5_9RHOB</name>
<dbReference type="AlphaFoldDB" id="A0A238JSV5"/>
<dbReference type="OrthoDB" id="9806572at2"/>
<protein>
    <recommendedName>
        <fullName evidence="4">Invasion associated locus B (IalB) protein</fullName>
    </recommendedName>
</protein>
<evidence type="ECO:0000313" key="3">
    <source>
        <dbReference type="Proteomes" id="UP000207598"/>
    </source>
</evidence>
<evidence type="ECO:0000256" key="1">
    <source>
        <dbReference type="SAM" id="SignalP"/>
    </source>
</evidence>
<keyword evidence="3" id="KW-1185">Reference proteome</keyword>
<dbReference type="InterPro" id="IPR038696">
    <property type="entry name" value="IalB_sf"/>
</dbReference>
<dbReference type="Gene3D" id="2.60.40.1880">
    <property type="entry name" value="Invasion associated locus B (IalB) protein"/>
    <property type="match status" value="1"/>
</dbReference>
<dbReference type="Proteomes" id="UP000207598">
    <property type="component" value="Unassembled WGS sequence"/>
</dbReference>
<evidence type="ECO:0000313" key="2">
    <source>
        <dbReference type="EMBL" id="SMX33264.1"/>
    </source>
</evidence>
<proteinExistence type="predicted"/>
<gene>
    <name evidence="2" type="ORF">MAA8898_00430</name>
</gene>
<dbReference type="RefSeq" id="WP_094019300.1">
    <property type="nucleotide sequence ID" value="NZ_FXYF01000001.1"/>
</dbReference>
<dbReference type="InterPro" id="IPR010642">
    <property type="entry name" value="Invasion_prot_B"/>
</dbReference>